<dbReference type="AlphaFoldDB" id="A0A0N8NSX7"/>
<sequence length="228" mass="24828">MRQFYNRLLRLIWGLFLYAVGIVVTLNAHIGYAPWEVFHVGFAKTAGISIGTASIIAGAVIGIIALLLGEKLGLGTILNMLLIGVFLDLILGFHIIPMASSFAFGIIMLIIGLFVIALASYFYIGSAFGAGPRDSLMVALTRKTRLPIGVCRGMIELLAVFAGWRLGGMFGIGTIISALTIGFCVQITFRLLKFDTTEIQHETLGVTYKMLFGNKKEQLNEDEISEDC</sequence>
<feature type="transmembrane region" description="Helical" evidence="1">
    <location>
        <begin position="47"/>
        <end position="69"/>
    </location>
</feature>
<evidence type="ECO:0000313" key="2">
    <source>
        <dbReference type="EMBL" id="KPU43264.1"/>
    </source>
</evidence>
<evidence type="ECO:0008006" key="4">
    <source>
        <dbReference type="Google" id="ProtNLM"/>
    </source>
</evidence>
<comment type="caution">
    <text evidence="2">The sequence shown here is derived from an EMBL/GenBank/DDBJ whole genome shotgun (WGS) entry which is preliminary data.</text>
</comment>
<dbReference type="InterPro" id="IPR038750">
    <property type="entry name" value="YczE/YyaS-like"/>
</dbReference>
<proteinExistence type="predicted"/>
<dbReference type="PANTHER" id="PTHR40078:SF1">
    <property type="entry name" value="INTEGRAL MEMBRANE PROTEIN"/>
    <property type="match status" value="1"/>
</dbReference>
<keyword evidence="1" id="KW-1133">Transmembrane helix</keyword>
<reference evidence="2 3" key="1">
    <citation type="submission" date="2015-09" db="EMBL/GenBank/DDBJ databases">
        <title>Genome sequence of Oxobacter pfennigii DSM 3222.</title>
        <authorList>
            <person name="Poehlein A."/>
            <person name="Bengelsdorf F.R."/>
            <person name="Schiel-Bengelsdorf B."/>
            <person name="Duerre P."/>
            <person name="Daniel R."/>
        </authorList>
    </citation>
    <scope>NUCLEOTIDE SEQUENCE [LARGE SCALE GENOMIC DNA]</scope>
    <source>
        <strain evidence="2 3">DSM 3222</strain>
    </source>
</reference>
<feature type="transmembrane region" description="Helical" evidence="1">
    <location>
        <begin position="170"/>
        <end position="192"/>
    </location>
</feature>
<dbReference type="OrthoDB" id="154912at2"/>
<gene>
    <name evidence="2" type="ORF">OXPF_32780</name>
</gene>
<dbReference type="EMBL" id="LKET01000041">
    <property type="protein sequence ID" value="KPU43264.1"/>
    <property type="molecule type" value="Genomic_DNA"/>
</dbReference>
<dbReference type="PANTHER" id="PTHR40078">
    <property type="entry name" value="INTEGRAL MEMBRANE PROTEIN-RELATED"/>
    <property type="match status" value="1"/>
</dbReference>
<keyword evidence="3" id="KW-1185">Reference proteome</keyword>
<feature type="transmembrane region" description="Helical" evidence="1">
    <location>
        <begin position="12"/>
        <end position="35"/>
    </location>
</feature>
<evidence type="ECO:0000313" key="3">
    <source>
        <dbReference type="Proteomes" id="UP000050326"/>
    </source>
</evidence>
<protein>
    <recommendedName>
        <fullName evidence="4">BCR, YitT family</fullName>
    </recommendedName>
</protein>
<feature type="transmembrane region" description="Helical" evidence="1">
    <location>
        <begin position="76"/>
        <end position="96"/>
    </location>
</feature>
<evidence type="ECO:0000256" key="1">
    <source>
        <dbReference type="SAM" id="Phobius"/>
    </source>
</evidence>
<dbReference type="Proteomes" id="UP000050326">
    <property type="component" value="Unassembled WGS sequence"/>
</dbReference>
<name>A0A0N8NSX7_9CLOT</name>
<dbReference type="PATRIC" id="fig|36849.3.peg.3475"/>
<accession>A0A0N8NSX7</accession>
<dbReference type="STRING" id="36849.OXPF_32780"/>
<feature type="transmembrane region" description="Helical" evidence="1">
    <location>
        <begin position="102"/>
        <end position="124"/>
    </location>
</feature>
<dbReference type="Pfam" id="PF19700">
    <property type="entry name" value="DUF6198"/>
    <property type="match status" value="1"/>
</dbReference>
<keyword evidence="1" id="KW-0472">Membrane</keyword>
<organism evidence="2 3">
    <name type="scientific">Oxobacter pfennigii</name>
    <dbReference type="NCBI Taxonomy" id="36849"/>
    <lineage>
        <taxon>Bacteria</taxon>
        <taxon>Bacillati</taxon>
        <taxon>Bacillota</taxon>
        <taxon>Clostridia</taxon>
        <taxon>Eubacteriales</taxon>
        <taxon>Clostridiaceae</taxon>
        <taxon>Oxobacter</taxon>
    </lineage>
</organism>
<dbReference type="RefSeq" id="WP_054876269.1">
    <property type="nucleotide sequence ID" value="NZ_LKET01000041.1"/>
</dbReference>
<keyword evidence="1" id="KW-0812">Transmembrane</keyword>